<dbReference type="GO" id="GO:0005576">
    <property type="term" value="C:extracellular region"/>
    <property type="evidence" value="ECO:0007669"/>
    <property type="project" value="UniProtKB-SubCell"/>
</dbReference>
<dbReference type="FunFam" id="3.30.70.80:FF:000002">
    <property type="entry name" value="Subtilisin-like protease SBT5.3"/>
    <property type="match status" value="1"/>
</dbReference>
<evidence type="ECO:0000256" key="1">
    <source>
        <dbReference type="ARBA" id="ARBA00004613"/>
    </source>
</evidence>
<evidence type="ECO:0000313" key="9">
    <source>
        <dbReference type="EMBL" id="KAK4275669.1"/>
    </source>
</evidence>
<dbReference type="Gene3D" id="3.40.50.200">
    <property type="entry name" value="Peptidase S8/S53 domain"/>
    <property type="match status" value="1"/>
</dbReference>
<organism evidence="9 10">
    <name type="scientific">Acacia crassicarpa</name>
    <name type="common">northern wattle</name>
    <dbReference type="NCBI Taxonomy" id="499986"/>
    <lineage>
        <taxon>Eukaryota</taxon>
        <taxon>Viridiplantae</taxon>
        <taxon>Streptophyta</taxon>
        <taxon>Embryophyta</taxon>
        <taxon>Tracheophyta</taxon>
        <taxon>Spermatophyta</taxon>
        <taxon>Magnoliopsida</taxon>
        <taxon>eudicotyledons</taxon>
        <taxon>Gunneridae</taxon>
        <taxon>Pentapetalae</taxon>
        <taxon>rosids</taxon>
        <taxon>fabids</taxon>
        <taxon>Fabales</taxon>
        <taxon>Fabaceae</taxon>
        <taxon>Caesalpinioideae</taxon>
        <taxon>mimosoid clade</taxon>
        <taxon>Acacieae</taxon>
        <taxon>Acacia</taxon>
    </lineage>
</organism>
<feature type="signal peptide" evidence="7">
    <location>
        <begin position="1"/>
        <end position="24"/>
    </location>
</feature>
<dbReference type="InterPro" id="IPR036852">
    <property type="entry name" value="Peptidase_S8/S53_dom_sf"/>
</dbReference>
<evidence type="ECO:0000256" key="2">
    <source>
        <dbReference type="ARBA" id="ARBA00011073"/>
    </source>
</evidence>
<keyword evidence="6" id="KW-0720">Serine protease</keyword>
<dbReference type="GO" id="GO:0006508">
    <property type="term" value="P:proteolysis"/>
    <property type="evidence" value="ECO:0007669"/>
    <property type="project" value="UniProtKB-KW"/>
</dbReference>
<evidence type="ECO:0000256" key="3">
    <source>
        <dbReference type="ARBA" id="ARBA00022670"/>
    </source>
</evidence>
<keyword evidence="10" id="KW-1185">Reference proteome</keyword>
<dbReference type="AlphaFoldDB" id="A0AAE1JX63"/>
<accession>A0AAE1JX63</accession>
<reference evidence="9" key="1">
    <citation type="submission" date="2023-10" db="EMBL/GenBank/DDBJ databases">
        <title>Chromosome-level genome of the transformable northern wattle, Acacia crassicarpa.</title>
        <authorList>
            <person name="Massaro I."/>
            <person name="Sinha N.R."/>
            <person name="Poethig S."/>
            <person name="Leichty A.R."/>
        </authorList>
    </citation>
    <scope>NUCLEOTIDE SEQUENCE</scope>
    <source>
        <strain evidence="9">Acra3RX</strain>
        <tissue evidence="9">Leaf</tissue>
    </source>
</reference>
<dbReference type="Gene3D" id="3.30.70.80">
    <property type="entry name" value="Peptidase S8 propeptide/proteinase inhibitor I9"/>
    <property type="match status" value="1"/>
</dbReference>
<gene>
    <name evidence="9" type="ORF">QN277_018709</name>
</gene>
<dbReference type="SUPFAM" id="SSF52743">
    <property type="entry name" value="Subtilisin-like"/>
    <property type="match status" value="1"/>
</dbReference>
<dbReference type="EMBL" id="JAWXYG010000004">
    <property type="protein sequence ID" value="KAK4275669.1"/>
    <property type="molecule type" value="Genomic_DNA"/>
</dbReference>
<evidence type="ECO:0000256" key="4">
    <source>
        <dbReference type="ARBA" id="ARBA00022729"/>
    </source>
</evidence>
<dbReference type="GO" id="GO:0004252">
    <property type="term" value="F:serine-type endopeptidase activity"/>
    <property type="evidence" value="ECO:0007669"/>
    <property type="project" value="InterPro"/>
</dbReference>
<dbReference type="InterPro" id="IPR045051">
    <property type="entry name" value="SBT"/>
</dbReference>
<dbReference type="Pfam" id="PF05922">
    <property type="entry name" value="Inhibitor_I9"/>
    <property type="match status" value="1"/>
</dbReference>
<sequence>MFQLLLSCFLLGFSLIQLQQPAYAIKKSYVVYLGSHSHGPQPTSADMDSATNSHHNLLASVLGSHEKAREAMFYSYNKHINGFAALLEDEEAQELKKNPKVVSVFLSQSHKLHTTRSWDFLGQERNGRVRMDSAWVKGNFGQNVIIGSIDTGVWPESRSFRDNGYGPIPKKWRGGSRCELFSSSSPFNKTLCNRFV</sequence>
<comment type="caution">
    <text evidence="9">The sequence shown here is derived from an EMBL/GenBank/DDBJ whole genome shotgun (WGS) entry which is preliminary data.</text>
</comment>
<evidence type="ECO:0000313" key="10">
    <source>
        <dbReference type="Proteomes" id="UP001293593"/>
    </source>
</evidence>
<feature type="domain" description="Inhibitor I9" evidence="8">
    <location>
        <begin position="28"/>
        <end position="113"/>
    </location>
</feature>
<keyword evidence="3" id="KW-0645">Protease</keyword>
<feature type="chain" id="PRO_5042092740" description="Inhibitor I9 domain-containing protein" evidence="7">
    <location>
        <begin position="25"/>
        <end position="196"/>
    </location>
</feature>
<dbReference type="InterPro" id="IPR037045">
    <property type="entry name" value="S8pro/Inhibitor_I9_sf"/>
</dbReference>
<name>A0AAE1JX63_9FABA</name>
<dbReference type="PANTHER" id="PTHR10795">
    <property type="entry name" value="PROPROTEIN CONVERTASE SUBTILISIN/KEXIN"/>
    <property type="match status" value="1"/>
</dbReference>
<protein>
    <recommendedName>
        <fullName evidence="8">Inhibitor I9 domain-containing protein</fullName>
    </recommendedName>
</protein>
<keyword evidence="4 7" id="KW-0732">Signal</keyword>
<dbReference type="Proteomes" id="UP001293593">
    <property type="component" value="Unassembled WGS sequence"/>
</dbReference>
<evidence type="ECO:0000259" key="8">
    <source>
        <dbReference type="Pfam" id="PF05922"/>
    </source>
</evidence>
<proteinExistence type="inferred from homology"/>
<evidence type="ECO:0000256" key="7">
    <source>
        <dbReference type="SAM" id="SignalP"/>
    </source>
</evidence>
<evidence type="ECO:0000256" key="5">
    <source>
        <dbReference type="ARBA" id="ARBA00022801"/>
    </source>
</evidence>
<dbReference type="InterPro" id="IPR010259">
    <property type="entry name" value="S8pro/Inhibitor_I9"/>
</dbReference>
<comment type="subcellular location">
    <subcellularLocation>
        <location evidence="1">Secreted</location>
    </subcellularLocation>
</comment>
<keyword evidence="5" id="KW-0378">Hydrolase</keyword>
<evidence type="ECO:0000256" key="6">
    <source>
        <dbReference type="ARBA" id="ARBA00022825"/>
    </source>
</evidence>
<comment type="similarity">
    <text evidence="2">Belongs to the peptidase S8 family.</text>
</comment>